<protein>
    <recommendedName>
        <fullName evidence="2">VAN3-binding protein-like auxin canalisation domain-containing protein</fullName>
    </recommendedName>
</protein>
<dbReference type="PANTHER" id="PTHR31351">
    <property type="entry name" value="EXPRESSED PROTEIN"/>
    <property type="match status" value="1"/>
</dbReference>
<dbReference type="GO" id="GO:0010305">
    <property type="term" value="P:leaf vascular tissue pattern formation"/>
    <property type="evidence" value="ECO:0007669"/>
    <property type="project" value="TreeGrafter"/>
</dbReference>
<accession>A0A3L6RHD1</accession>
<evidence type="ECO:0000313" key="3">
    <source>
        <dbReference type="EMBL" id="RLN03959.1"/>
    </source>
</evidence>
<dbReference type="GO" id="GO:0010087">
    <property type="term" value="P:phloem or xylem histogenesis"/>
    <property type="evidence" value="ECO:0007669"/>
    <property type="project" value="TreeGrafter"/>
</dbReference>
<sequence length="251" mass="26591">MGAVLASAAALVATVCAEAAETGGANRARVASAVRAGRESRSPAELLALTATAATSLRGAAALRIRAADVRGIGGDGNSISIRASIQKGTTLRVCRPCGRVRVRTAAIFLQAGTVVLRLGKKLLRGTFATHKDSSWHRGMYDRLLAPSRVQSRQVLLWSALSTKIMGRYQIDLAAIHHVRYTMRESDEVLAVSSGCGGEAVVDGRRLFPLALSTPGGATVQLLFEHQAHCKAWTASVEGMLSQQKLKHPTN</sequence>
<feature type="domain" description="VAN3-binding protein-like auxin canalisation" evidence="2">
    <location>
        <begin position="3"/>
        <end position="68"/>
    </location>
</feature>
<name>A0A3L6RHD1_PANMI</name>
<evidence type="ECO:0000256" key="1">
    <source>
        <dbReference type="SAM" id="SignalP"/>
    </source>
</evidence>
<dbReference type="AlphaFoldDB" id="A0A3L6RHD1"/>
<comment type="caution">
    <text evidence="3">The sequence shown here is derived from an EMBL/GenBank/DDBJ whole genome shotgun (WGS) entry which is preliminary data.</text>
</comment>
<evidence type="ECO:0000313" key="4">
    <source>
        <dbReference type="Proteomes" id="UP000275267"/>
    </source>
</evidence>
<evidence type="ECO:0000259" key="2">
    <source>
        <dbReference type="Pfam" id="PF05703"/>
    </source>
</evidence>
<dbReference type="InterPro" id="IPR040269">
    <property type="entry name" value="VAB"/>
</dbReference>
<dbReference type="STRING" id="4540.A0A3L6RHD1"/>
<feature type="chain" id="PRO_5018314357" description="VAN3-binding protein-like auxin canalisation domain-containing protein" evidence="1">
    <location>
        <begin position="20"/>
        <end position="251"/>
    </location>
</feature>
<keyword evidence="1" id="KW-0732">Signal</keyword>
<reference evidence="4" key="1">
    <citation type="journal article" date="2019" name="Nat. Commun.">
        <title>The genome of broomcorn millet.</title>
        <authorList>
            <person name="Zou C."/>
            <person name="Miki D."/>
            <person name="Li D."/>
            <person name="Tang Q."/>
            <person name="Xiao L."/>
            <person name="Rajput S."/>
            <person name="Deng P."/>
            <person name="Jia W."/>
            <person name="Huang R."/>
            <person name="Zhang M."/>
            <person name="Sun Y."/>
            <person name="Hu J."/>
            <person name="Fu X."/>
            <person name="Schnable P.S."/>
            <person name="Li F."/>
            <person name="Zhang H."/>
            <person name="Feng B."/>
            <person name="Zhu X."/>
            <person name="Liu R."/>
            <person name="Schnable J.C."/>
            <person name="Zhu J.-K."/>
            <person name="Zhang H."/>
        </authorList>
    </citation>
    <scope>NUCLEOTIDE SEQUENCE [LARGE SCALE GENOMIC DNA]</scope>
</reference>
<proteinExistence type="predicted"/>
<dbReference type="GO" id="GO:0009734">
    <property type="term" value="P:auxin-activated signaling pathway"/>
    <property type="evidence" value="ECO:0007669"/>
    <property type="project" value="TreeGrafter"/>
</dbReference>
<organism evidence="3 4">
    <name type="scientific">Panicum miliaceum</name>
    <name type="common">Proso millet</name>
    <name type="synonym">Broomcorn millet</name>
    <dbReference type="NCBI Taxonomy" id="4540"/>
    <lineage>
        <taxon>Eukaryota</taxon>
        <taxon>Viridiplantae</taxon>
        <taxon>Streptophyta</taxon>
        <taxon>Embryophyta</taxon>
        <taxon>Tracheophyta</taxon>
        <taxon>Spermatophyta</taxon>
        <taxon>Magnoliopsida</taxon>
        <taxon>Liliopsida</taxon>
        <taxon>Poales</taxon>
        <taxon>Poaceae</taxon>
        <taxon>PACMAD clade</taxon>
        <taxon>Panicoideae</taxon>
        <taxon>Panicodae</taxon>
        <taxon>Paniceae</taxon>
        <taxon>Panicinae</taxon>
        <taxon>Panicum</taxon>
        <taxon>Panicum sect. Panicum</taxon>
    </lineage>
</organism>
<feature type="signal peptide" evidence="1">
    <location>
        <begin position="1"/>
        <end position="19"/>
    </location>
</feature>
<dbReference type="Pfam" id="PF05703">
    <property type="entry name" value="Auxin_canalis"/>
    <property type="match status" value="1"/>
</dbReference>
<dbReference type="OrthoDB" id="684573at2759"/>
<gene>
    <name evidence="3" type="ORF">C2845_PM13G16240</name>
</gene>
<dbReference type="Proteomes" id="UP000275267">
    <property type="component" value="Unassembled WGS sequence"/>
</dbReference>
<dbReference type="EMBL" id="PQIB02000008">
    <property type="protein sequence ID" value="RLN03959.1"/>
    <property type="molecule type" value="Genomic_DNA"/>
</dbReference>
<dbReference type="InterPro" id="IPR008546">
    <property type="entry name" value="VAN3-bd-like_auxin_canal"/>
</dbReference>
<keyword evidence="4" id="KW-1185">Reference proteome</keyword>
<dbReference type="PANTHER" id="PTHR31351:SF30">
    <property type="entry name" value="VAN3-BINDING PROTEIN-LIKE"/>
    <property type="match status" value="1"/>
</dbReference>